<dbReference type="NCBIfam" id="TIGR02532">
    <property type="entry name" value="IV_pilin_GFxxxE"/>
    <property type="match status" value="1"/>
</dbReference>
<dbReference type="EMBL" id="AP024849">
    <property type="protein sequence ID" value="BCZ46898.1"/>
    <property type="molecule type" value="Genomic_DNA"/>
</dbReference>
<sequence>MKNYGFTLIETVVSIFILSILLSVGLSLSKLGSTLSHDMENTECVYEIQNILSYGKAVCMEKNKYGKITVKYRENEIRFIEGEDNIEKIIKLPEEIKIINNDISVFITPSGKIAQGNTIKLIDKYGQRQEITIGVGVDLIVIKDGDFL</sequence>
<gene>
    <name evidence="2" type="ORF">psyc5s11_29650</name>
</gene>
<keyword evidence="1" id="KW-0472">Membrane</keyword>
<reference evidence="3" key="1">
    <citation type="submission" date="2021-07" db="EMBL/GenBank/DDBJ databases">
        <title>Complete genome sequencing of a Clostridium isolate.</title>
        <authorList>
            <person name="Ueki A."/>
            <person name="Tonouchi A."/>
        </authorList>
    </citation>
    <scope>NUCLEOTIDE SEQUENCE [LARGE SCALE GENOMIC DNA]</scope>
    <source>
        <strain evidence="3">C5S11</strain>
    </source>
</reference>
<evidence type="ECO:0000313" key="2">
    <source>
        <dbReference type="EMBL" id="BCZ46898.1"/>
    </source>
</evidence>
<organism evidence="2 3">
    <name type="scientific">Clostridium gelidum</name>
    <dbReference type="NCBI Taxonomy" id="704125"/>
    <lineage>
        <taxon>Bacteria</taxon>
        <taxon>Bacillati</taxon>
        <taxon>Bacillota</taxon>
        <taxon>Clostridia</taxon>
        <taxon>Eubacteriales</taxon>
        <taxon>Clostridiaceae</taxon>
        <taxon>Clostridium</taxon>
    </lineage>
</organism>
<evidence type="ECO:0000313" key="3">
    <source>
        <dbReference type="Proteomes" id="UP000824633"/>
    </source>
</evidence>
<evidence type="ECO:0000256" key="1">
    <source>
        <dbReference type="SAM" id="Phobius"/>
    </source>
</evidence>
<keyword evidence="1" id="KW-0812">Transmembrane</keyword>
<feature type="transmembrane region" description="Helical" evidence="1">
    <location>
        <begin position="6"/>
        <end position="29"/>
    </location>
</feature>
<dbReference type="Pfam" id="PF07963">
    <property type="entry name" value="N_methyl"/>
    <property type="match status" value="1"/>
</dbReference>
<accession>A0ABM7T7J9</accession>
<proteinExistence type="predicted"/>
<evidence type="ECO:0008006" key="4">
    <source>
        <dbReference type="Google" id="ProtNLM"/>
    </source>
</evidence>
<dbReference type="Proteomes" id="UP000824633">
    <property type="component" value="Chromosome"/>
</dbReference>
<name>A0ABM7T7J9_9CLOT</name>
<keyword evidence="3" id="KW-1185">Reference proteome</keyword>
<dbReference type="RefSeq" id="WP_224033296.1">
    <property type="nucleotide sequence ID" value="NZ_AP024849.1"/>
</dbReference>
<keyword evidence="1" id="KW-1133">Transmembrane helix</keyword>
<dbReference type="InterPro" id="IPR012902">
    <property type="entry name" value="N_methyl_site"/>
</dbReference>
<protein>
    <recommendedName>
        <fullName evidence="4">Prepilin-type N-terminal cleavage/methylation domain-containing protein</fullName>
    </recommendedName>
</protein>